<keyword evidence="1" id="KW-0812">Transmembrane</keyword>
<dbReference type="AlphaFoldDB" id="U6RC97"/>
<keyword evidence="1" id="KW-1133">Transmembrane helix</keyword>
<reference evidence="2 3" key="1">
    <citation type="submission" date="2013-04" db="EMBL/GenBank/DDBJ databases">
        <title>The Genome Sequence of Bacteroides massiliensis DSM 17679.</title>
        <authorList>
            <consortium name="The Broad Institute Genomics Platform"/>
            <person name="Earl A."/>
            <person name="Ward D."/>
            <person name="Feldgarden M."/>
            <person name="Gevers D."/>
            <person name="Martens E."/>
            <person name="Fenner L."/>
            <person name="Roux V."/>
            <person name="Mallet M.N."/>
            <person name="Raoult D."/>
            <person name="Walker B."/>
            <person name="Young S."/>
            <person name="Zeng Q."/>
            <person name="Gargeya S."/>
            <person name="Fitzgerald M."/>
            <person name="Haas B."/>
            <person name="Abouelleil A."/>
            <person name="Allen A.W."/>
            <person name="Alvarado L."/>
            <person name="Arachchi H.M."/>
            <person name="Berlin A.M."/>
            <person name="Chapman S.B."/>
            <person name="Gainer-Dewar J."/>
            <person name="Goldberg J."/>
            <person name="Griggs A."/>
            <person name="Gujja S."/>
            <person name="Hansen M."/>
            <person name="Howarth C."/>
            <person name="Imamovic A."/>
            <person name="Ireland A."/>
            <person name="Larimer J."/>
            <person name="McCowan C."/>
            <person name="Murphy C."/>
            <person name="Pearson M."/>
            <person name="Poon T.W."/>
            <person name="Priest M."/>
            <person name="Roberts A."/>
            <person name="Saif S."/>
            <person name="Shea T."/>
            <person name="Sisk P."/>
            <person name="Sykes S."/>
            <person name="Wortman J."/>
            <person name="Nusbaum C."/>
            <person name="Birren B."/>
        </authorList>
    </citation>
    <scope>NUCLEOTIDE SEQUENCE [LARGE SCALE GENOMIC DNA]</scope>
    <source>
        <strain evidence="3">B84634 / Timone 84634 / DSM 17679 / JCM 13223</strain>
    </source>
</reference>
<evidence type="ECO:0000313" key="3">
    <source>
        <dbReference type="Proteomes" id="UP000017831"/>
    </source>
</evidence>
<sequence>MSLKYKKNASILVRGLTHLLYVYIIFVPVGYIASLNFVQSNY</sequence>
<proteinExistence type="predicted"/>
<organism evidence="2 3">
    <name type="scientific">Phocaeicola massiliensis B84634 = Timone 84634 = DSM 17679 = JCM 13223</name>
    <dbReference type="NCBI Taxonomy" id="1121098"/>
    <lineage>
        <taxon>Bacteria</taxon>
        <taxon>Pseudomonadati</taxon>
        <taxon>Bacteroidota</taxon>
        <taxon>Bacteroidia</taxon>
        <taxon>Bacteroidales</taxon>
        <taxon>Bacteroidaceae</taxon>
        <taxon>Phocaeicola</taxon>
    </lineage>
</organism>
<feature type="transmembrane region" description="Helical" evidence="1">
    <location>
        <begin position="20"/>
        <end position="38"/>
    </location>
</feature>
<gene>
    <name evidence="2" type="ORF">HMPREF1534_02376</name>
</gene>
<comment type="caution">
    <text evidence="2">The sequence shown here is derived from an EMBL/GenBank/DDBJ whole genome shotgun (WGS) entry which is preliminary data.</text>
</comment>
<keyword evidence="3" id="KW-1185">Reference proteome</keyword>
<accession>U6RC97</accession>
<protein>
    <submittedName>
        <fullName evidence="2">Uncharacterized protein</fullName>
    </submittedName>
</protein>
<dbReference type="HOGENOM" id="CLU_3247297_0_0_10"/>
<keyword evidence="1" id="KW-0472">Membrane</keyword>
<name>U6RC97_9BACT</name>
<evidence type="ECO:0000313" key="2">
    <source>
        <dbReference type="EMBL" id="EOA54264.1"/>
    </source>
</evidence>
<dbReference type="EMBL" id="AQHY01000027">
    <property type="protein sequence ID" value="EOA54264.1"/>
    <property type="molecule type" value="Genomic_DNA"/>
</dbReference>
<dbReference type="Proteomes" id="UP000017831">
    <property type="component" value="Unassembled WGS sequence"/>
</dbReference>
<evidence type="ECO:0000256" key="1">
    <source>
        <dbReference type="SAM" id="Phobius"/>
    </source>
</evidence>